<keyword evidence="3" id="KW-1185">Reference proteome</keyword>
<dbReference type="RefSeq" id="WP_053196345.1">
    <property type="nucleotide sequence ID" value="NZ_CP011409.1"/>
</dbReference>
<protein>
    <recommendedName>
        <fullName evidence="1">SnoaL-like domain-containing protein</fullName>
    </recommendedName>
</protein>
<sequence length="144" mass="16133">MSHPEMQIHRVLERYRSTVFAKDLEGFLRLYSENVRIFDTWEAWSYEGKNAWREVIGKWFSSLGEEAVAVTLEDVQVTAGADLAIAGAIVTYAAVSPAGRTLRSIQNRLSVALAREGNDWLIVHEHTSVPIGFDDMRAVTAKVP</sequence>
<accession>A0ABM5UZ96</accession>
<dbReference type="Gene3D" id="3.10.450.50">
    <property type="match status" value="1"/>
</dbReference>
<dbReference type="InterPro" id="IPR032710">
    <property type="entry name" value="NTF2-like_dom_sf"/>
</dbReference>
<dbReference type="InterPro" id="IPR037401">
    <property type="entry name" value="SnoaL-like"/>
</dbReference>
<evidence type="ECO:0000259" key="1">
    <source>
        <dbReference type="Pfam" id="PF13474"/>
    </source>
</evidence>
<reference evidence="3" key="1">
    <citation type="journal article" date="2015" name="Genome Announc.">
        <title>Complete Genome Sequence of Herbaspirillum hiltneri N3 (DSM 17495), Isolated from Surface-Sterilized Wheat Roots.</title>
        <authorList>
            <person name="Guizelini D."/>
            <person name="Saizaki P.M."/>
            <person name="Coimbra N.A."/>
            <person name="Weiss V.A."/>
            <person name="Faoro H."/>
            <person name="Sfeir M.Z."/>
            <person name="Baura V.A."/>
            <person name="Monteiro R.A."/>
            <person name="Chubatsu L.S."/>
            <person name="Souza E.M."/>
            <person name="Cruz L.M."/>
            <person name="Pedrosa F.O."/>
            <person name="Raittz R.T."/>
            <person name="Marchaukoski J.N."/>
            <person name="Steffens M.B."/>
        </authorList>
    </citation>
    <scope>NUCLEOTIDE SEQUENCE [LARGE SCALE GENOMIC DNA]</scope>
    <source>
        <strain evidence="3">N3</strain>
    </source>
</reference>
<dbReference type="SUPFAM" id="SSF54427">
    <property type="entry name" value="NTF2-like"/>
    <property type="match status" value="1"/>
</dbReference>
<feature type="domain" description="SnoaL-like" evidence="1">
    <location>
        <begin position="9"/>
        <end position="131"/>
    </location>
</feature>
<evidence type="ECO:0000313" key="3">
    <source>
        <dbReference type="Proteomes" id="UP000063429"/>
    </source>
</evidence>
<name>A0ABM5UZ96_9BURK</name>
<organism evidence="2 3">
    <name type="scientific">Herbaspirillum hiltneri N3</name>
    <dbReference type="NCBI Taxonomy" id="1262470"/>
    <lineage>
        <taxon>Bacteria</taxon>
        <taxon>Pseudomonadati</taxon>
        <taxon>Pseudomonadota</taxon>
        <taxon>Betaproteobacteria</taxon>
        <taxon>Burkholderiales</taxon>
        <taxon>Oxalobacteraceae</taxon>
        <taxon>Herbaspirillum</taxon>
    </lineage>
</organism>
<proteinExistence type="predicted"/>
<dbReference type="EMBL" id="CP011409">
    <property type="protein sequence ID" value="AKZ62585.1"/>
    <property type="molecule type" value="Genomic_DNA"/>
</dbReference>
<dbReference type="Proteomes" id="UP000063429">
    <property type="component" value="Chromosome"/>
</dbReference>
<evidence type="ECO:0000313" key="2">
    <source>
        <dbReference type="EMBL" id="AKZ62585.1"/>
    </source>
</evidence>
<gene>
    <name evidence="2" type="ORF">F506_07745</name>
</gene>
<dbReference type="Pfam" id="PF13474">
    <property type="entry name" value="SnoaL_3"/>
    <property type="match status" value="1"/>
</dbReference>